<gene>
    <name evidence="1" type="ORF">DFR79_1451</name>
</gene>
<dbReference type="OrthoDB" id="2882575at2"/>
<protein>
    <submittedName>
        <fullName evidence="1">Uncharacterized protein</fullName>
    </submittedName>
</protein>
<reference evidence="1 2" key="1">
    <citation type="submission" date="2019-03" db="EMBL/GenBank/DDBJ databases">
        <title>Subsurface microbial communities from deep shales in Ohio and West Virginia, USA.</title>
        <authorList>
            <person name="Wrighton K."/>
        </authorList>
    </citation>
    <scope>NUCLEOTIDE SEQUENCE [LARGE SCALE GENOMIC DNA]</scope>
    <source>
        <strain evidence="1 2">MA284_T2</strain>
    </source>
</reference>
<evidence type="ECO:0000313" key="2">
    <source>
        <dbReference type="Proteomes" id="UP000295064"/>
    </source>
</evidence>
<evidence type="ECO:0000313" key="1">
    <source>
        <dbReference type="EMBL" id="TDO71610.1"/>
    </source>
</evidence>
<name>A0A4R6LDS8_9FIRM</name>
<dbReference type="Proteomes" id="UP000295064">
    <property type="component" value="Unassembled WGS sequence"/>
</dbReference>
<comment type="caution">
    <text evidence="1">The sequence shown here is derived from an EMBL/GenBank/DDBJ whole genome shotgun (WGS) entry which is preliminary data.</text>
</comment>
<proteinExistence type="predicted"/>
<organism evidence="1 2">
    <name type="scientific">Halanaerobium saccharolyticum</name>
    <dbReference type="NCBI Taxonomy" id="43595"/>
    <lineage>
        <taxon>Bacteria</taxon>
        <taxon>Bacillati</taxon>
        <taxon>Bacillota</taxon>
        <taxon>Clostridia</taxon>
        <taxon>Halanaerobiales</taxon>
        <taxon>Halanaerobiaceae</taxon>
        <taxon>Halanaerobium</taxon>
    </lineage>
</organism>
<accession>A0A4R6LDS8</accession>
<dbReference type="AlphaFoldDB" id="A0A4R6LDS8"/>
<sequence>MKFGQLENKEVIKITININSDLIDKFRDKVNENHMFYELYRSNAGKNKWNIICSAMDWLTVVSKGITKINIKNDNGFASNHLLSLNCMQYIVAIDILLESIKQLYRVLDGEDNYPLNKDKSIFKQSEISDDKYFKHIRAVFGTHPVNLKSVDGIRKNNDEKFYASWSTSVLLDYDFSVFLYSNKPEKENIKFGFDIEKINEYAQKRYNLLNDLIKKVDIVIQDHISNKKKIDIKENKNPIKQLEILIKENEERISSQYGYAHQLNYLYRLLKVDIKDDEWKPIIDNYKDCNAP</sequence>
<dbReference type="EMBL" id="SNWX01000045">
    <property type="protein sequence ID" value="TDO71610.1"/>
    <property type="molecule type" value="Genomic_DNA"/>
</dbReference>